<evidence type="ECO:0000313" key="1">
    <source>
        <dbReference type="EMBL" id="MFC4856048.1"/>
    </source>
</evidence>
<accession>A0ABV9S559</accession>
<comment type="caution">
    <text evidence="1">The sequence shown here is derived from an EMBL/GenBank/DDBJ whole genome shotgun (WGS) entry which is preliminary data.</text>
</comment>
<proteinExistence type="predicted"/>
<evidence type="ECO:0000313" key="2">
    <source>
        <dbReference type="Proteomes" id="UP001595859"/>
    </source>
</evidence>
<dbReference type="Proteomes" id="UP001595859">
    <property type="component" value="Unassembled WGS sequence"/>
</dbReference>
<name>A0ABV9S559_9PSEU</name>
<sequence>MVNSNEYYGAANAYFTPDGYGRYTMGTLEGLYFNCYASQNCIFP</sequence>
<reference evidence="2" key="1">
    <citation type="journal article" date="2019" name="Int. J. Syst. Evol. Microbiol.">
        <title>The Global Catalogue of Microorganisms (GCM) 10K type strain sequencing project: providing services to taxonomists for standard genome sequencing and annotation.</title>
        <authorList>
            <consortium name="The Broad Institute Genomics Platform"/>
            <consortium name="The Broad Institute Genome Sequencing Center for Infectious Disease"/>
            <person name="Wu L."/>
            <person name="Ma J."/>
        </authorList>
    </citation>
    <scope>NUCLEOTIDE SEQUENCE [LARGE SCALE GENOMIC DNA]</scope>
    <source>
        <strain evidence="2">ZS-22-S1</strain>
    </source>
</reference>
<dbReference type="RefSeq" id="WP_378058012.1">
    <property type="nucleotide sequence ID" value="NZ_JBHSIS010000009.1"/>
</dbReference>
<organism evidence="1 2">
    <name type="scientific">Actinophytocola glycyrrhizae</name>
    <dbReference type="NCBI Taxonomy" id="2044873"/>
    <lineage>
        <taxon>Bacteria</taxon>
        <taxon>Bacillati</taxon>
        <taxon>Actinomycetota</taxon>
        <taxon>Actinomycetes</taxon>
        <taxon>Pseudonocardiales</taxon>
        <taxon>Pseudonocardiaceae</taxon>
    </lineage>
</organism>
<protein>
    <submittedName>
        <fullName evidence="1">Uncharacterized protein</fullName>
    </submittedName>
</protein>
<keyword evidence="2" id="KW-1185">Reference proteome</keyword>
<gene>
    <name evidence="1" type="ORF">ACFPCV_21290</name>
</gene>
<dbReference type="EMBL" id="JBHSIS010000009">
    <property type="protein sequence ID" value="MFC4856048.1"/>
    <property type="molecule type" value="Genomic_DNA"/>
</dbReference>